<name>A0A850HEK5_9SPHN</name>
<comment type="caution">
    <text evidence="2">The sequence shown here is derived from an EMBL/GenBank/DDBJ whole genome shotgun (WGS) entry which is preliminary data.</text>
</comment>
<dbReference type="Proteomes" id="UP000561438">
    <property type="component" value="Unassembled WGS sequence"/>
</dbReference>
<feature type="domain" description="NAD(P)-binding" evidence="1">
    <location>
        <begin position="19"/>
        <end position="162"/>
    </location>
</feature>
<dbReference type="EMBL" id="JABWGV010000004">
    <property type="protein sequence ID" value="NVD45669.1"/>
    <property type="molecule type" value="Genomic_DNA"/>
</dbReference>
<accession>A0A850HEK5</accession>
<dbReference type="AlphaFoldDB" id="A0A850HEK5"/>
<dbReference type="PANTHER" id="PTHR14097">
    <property type="entry name" value="OXIDOREDUCTASE HTATIP2"/>
    <property type="match status" value="1"/>
</dbReference>
<reference evidence="2 3" key="1">
    <citation type="submission" date="2020-06" db="EMBL/GenBank/DDBJ databases">
        <title>Altererythrobacter sp. HHU K3-1.</title>
        <authorList>
            <person name="Zhang D."/>
            <person name="Xue H."/>
        </authorList>
    </citation>
    <scope>NUCLEOTIDE SEQUENCE [LARGE SCALE GENOMIC DNA]</scope>
    <source>
        <strain evidence="2 3">HHU K3-1</strain>
    </source>
</reference>
<gene>
    <name evidence="2" type="ORF">HUV48_11685</name>
</gene>
<dbReference type="InterPro" id="IPR036291">
    <property type="entry name" value="NAD(P)-bd_dom_sf"/>
</dbReference>
<evidence type="ECO:0000313" key="3">
    <source>
        <dbReference type="Proteomes" id="UP000561438"/>
    </source>
</evidence>
<proteinExistence type="predicted"/>
<organism evidence="2 3">
    <name type="scientific">Qipengyuania atrilutea</name>
    <dbReference type="NCBI Taxonomy" id="2744473"/>
    <lineage>
        <taxon>Bacteria</taxon>
        <taxon>Pseudomonadati</taxon>
        <taxon>Pseudomonadota</taxon>
        <taxon>Alphaproteobacteria</taxon>
        <taxon>Sphingomonadales</taxon>
        <taxon>Erythrobacteraceae</taxon>
        <taxon>Qipengyuania</taxon>
    </lineage>
</organism>
<dbReference type="PANTHER" id="PTHR14097:SF7">
    <property type="entry name" value="OXIDOREDUCTASE HTATIP2"/>
    <property type="match status" value="1"/>
</dbReference>
<keyword evidence="3" id="KW-1185">Reference proteome</keyword>
<protein>
    <submittedName>
        <fullName evidence="2">NAD(P)H-binding protein</fullName>
    </submittedName>
</protein>
<sequence length="241" mass="26572">MSERKSGRSGTPLRVALVGATGLVGRSIIEAAIGREDIRITGVARREMPLPPGARMEMFVAEPDKWGDIFEAVRPQVLVNALGTTWRKSGQDEAAFRSVDQELVLETAKAAKAHGTQRMISVSSVGAAQGSKNFYLRVKGEVERDLAKLGFARLDILRPGLLRGRRGDDRRRKERLAIAASPVTDLLLHGQYRRFRSIPARTVAEAALALAMKETRGRYTYDNDALRRLAKGLPKLAEERA</sequence>
<dbReference type="InterPro" id="IPR016040">
    <property type="entry name" value="NAD(P)-bd_dom"/>
</dbReference>
<evidence type="ECO:0000259" key="1">
    <source>
        <dbReference type="Pfam" id="PF13460"/>
    </source>
</evidence>
<dbReference type="RefSeq" id="WP_176267971.1">
    <property type="nucleotide sequence ID" value="NZ_JABWGV010000004.1"/>
</dbReference>
<dbReference type="Gene3D" id="3.40.50.720">
    <property type="entry name" value="NAD(P)-binding Rossmann-like Domain"/>
    <property type="match status" value="1"/>
</dbReference>
<evidence type="ECO:0000313" key="2">
    <source>
        <dbReference type="EMBL" id="NVD45669.1"/>
    </source>
</evidence>
<dbReference type="SUPFAM" id="SSF51735">
    <property type="entry name" value="NAD(P)-binding Rossmann-fold domains"/>
    <property type="match status" value="1"/>
</dbReference>
<dbReference type="Pfam" id="PF13460">
    <property type="entry name" value="NAD_binding_10"/>
    <property type="match status" value="1"/>
</dbReference>